<accession>A0AA41V8P5</accession>
<dbReference type="EMBL" id="JAJJMA010151395">
    <property type="protein sequence ID" value="MCL7034924.1"/>
    <property type="molecule type" value="Genomic_DNA"/>
</dbReference>
<dbReference type="Pfam" id="PF03464">
    <property type="entry name" value="eRF1_2"/>
    <property type="match status" value="1"/>
</dbReference>
<reference evidence="2" key="1">
    <citation type="submission" date="2022-03" db="EMBL/GenBank/DDBJ databases">
        <title>A functionally conserved STORR gene fusion in Papaver species that diverged 16.8 million years ago.</title>
        <authorList>
            <person name="Catania T."/>
        </authorList>
    </citation>
    <scope>NUCLEOTIDE SEQUENCE</scope>
    <source>
        <strain evidence="2">S-191538</strain>
    </source>
</reference>
<gene>
    <name evidence="2" type="ORF">MKW94_026141</name>
</gene>
<dbReference type="InterPro" id="IPR004403">
    <property type="entry name" value="Peptide_chain-rel_eRF1/aRF1"/>
</dbReference>
<evidence type="ECO:0000313" key="3">
    <source>
        <dbReference type="Proteomes" id="UP001177140"/>
    </source>
</evidence>
<comment type="caution">
    <text evidence="2">The sequence shown here is derived from an EMBL/GenBank/DDBJ whole genome shotgun (WGS) entry which is preliminary data.</text>
</comment>
<dbReference type="GO" id="GO:0003747">
    <property type="term" value="F:translation release factor activity"/>
    <property type="evidence" value="ECO:0007669"/>
    <property type="project" value="InterPro"/>
</dbReference>
<evidence type="ECO:0000313" key="2">
    <source>
        <dbReference type="EMBL" id="MCL7034924.1"/>
    </source>
</evidence>
<proteinExistence type="predicted"/>
<sequence length="146" mass="15849">MSVSQQTAAKYGFIVMVEEGALFGTLSGMTKEILHEFSAEHPMKQLRGLRLVVDTAAARLAWPNVSGLIPAGFEFLMEAVCQSGMLDPTLRDKVLCRALVSCAGDSGFNEAIDLSSKFLADVEFVQEKRLVRKFFAEAMAGKSGDP</sequence>
<dbReference type="PANTHER" id="PTHR10113">
    <property type="entry name" value="PEPTIDE CHAIN RELEASE FACTOR SUBUNIT 1"/>
    <property type="match status" value="1"/>
</dbReference>
<organism evidence="2 3">
    <name type="scientific">Papaver nudicaule</name>
    <name type="common">Iceland poppy</name>
    <dbReference type="NCBI Taxonomy" id="74823"/>
    <lineage>
        <taxon>Eukaryota</taxon>
        <taxon>Viridiplantae</taxon>
        <taxon>Streptophyta</taxon>
        <taxon>Embryophyta</taxon>
        <taxon>Tracheophyta</taxon>
        <taxon>Spermatophyta</taxon>
        <taxon>Magnoliopsida</taxon>
        <taxon>Ranunculales</taxon>
        <taxon>Papaveraceae</taxon>
        <taxon>Papaveroideae</taxon>
        <taxon>Papaver</taxon>
    </lineage>
</organism>
<keyword evidence="3" id="KW-1185">Reference proteome</keyword>
<feature type="domain" description="eRF1" evidence="1">
    <location>
        <begin position="10"/>
        <end position="121"/>
    </location>
</feature>
<dbReference type="Gene3D" id="3.30.420.60">
    <property type="entry name" value="eRF1 domain 2"/>
    <property type="match status" value="1"/>
</dbReference>
<dbReference type="InterPro" id="IPR042226">
    <property type="entry name" value="eFR1_2_sf"/>
</dbReference>
<name>A0AA41V8P5_PAPNU</name>
<evidence type="ECO:0000259" key="1">
    <source>
        <dbReference type="Pfam" id="PF03464"/>
    </source>
</evidence>
<protein>
    <recommendedName>
        <fullName evidence="1">eRF1 domain-containing protein</fullName>
    </recommendedName>
</protein>
<dbReference type="InterPro" id="IPR005141">
    <property type="entry name" value="eRF1_2"/>
</dbReference>
<dbReference type="AlphaFoldDB" id="A0AA41V8P5"/>
<dbReference type="Proteomes" id="UP001177140">
    <property type="component" value="Unassembled WGS sequence"/>
</dbReference>
<dbReference type="SUPFAM" id="SSF53137">
    <property type="entry name" value="Translational machinery components"/>
    <property type="match status" value="1"/>
</dbReference>
<feature type="non-terminal residue" evidence="2">
    <location>
        <position position="1"/>
    </location>
</feature>